<evidence type="ECO:0000313" key="1">
    <source>
        <dbReference type="EMBL" id="ABV87504.1"/>
    </source>
</evidence>
<accession>A8H4L7</accession>
<sequence length="213" mass="23721">MPANQINTQEEPLTLYFIYDSHCPWSYAATPVVEELLNAFDYSDVHLLHCAHFNGSDAPKKAQVEQVSALSNVEFSDAYSKQVSNKVSSVKTANFMSWVQSKQADKEFEFLKVLQHQHFVEANPLNSRDDFDKIINQYKLSPSNKVFKDALSHEAESVLAGIAEIGEAIGTNAFPVLVMTSGDQAIFIDHSQHLASPKDVVEMVRAELADLSD</sequence>
<dbReference type="eggNOG" id="COG3531">
    <property type="taxonomic scope" value="Bacteria"/>
</dbReference>
<name>A8H4L7_SHEPA</name>
<dbReference type="SUPFAM" id="SSF52833">
    <property type="entry name" value="Thioredoxin-like"/>
    <property type="match status" value="1"/>
</dbReference>
<dbReference type="OrthoDB" id="9813770at2"/>
<keyword evidence="2" id="KW-1185">Reference proteome</keyword>
<dbReference type="InterPro" id="IPR036249">
    <property type="entry name" value="Thioredoxin-like_sf"/>
</dbReference>
<dbReference type="RefSeq" id="WP_012155420.1">
    <property type="nucleotide sequence ID" value="NC_009901.1"/>
</dbReference>
<organism evidence="1 2">
    <name type="scientific">Shewanella pealeana (strain ATCC 700345 / ANG-SQ1)</name>
    <dbReference type="NCBI Taxonomy" id="398579"/>
    <lineage>
        <taxon>Bacteria</taxon>
        <taxon>Pseudomonadati</taxon>
        <taxon>Pseudomonadota</taxon>
        <taxon>Gammaproteobacteria</taxon>
        <taxon>Alteromonadales</taxon>
        <taxon>Shewanellaceae</taxon>
        <taxon>Shewanella</taxon>
    </lineage>
</organism>
<reference evidence="1 2" key="1">
    <citation type="submission" date="2007-10" db="EMBL/GenBank/DDBJ databases">
        <title>Complete sequence of Shewanella pealeana ATCC 700345.</title>
        <authorList>
            <consortium name="US DOE Joint Genome Institute"/>
            <person name="Copeland A."/>
            <person name="Lucas S."/>
            <person name="Lapidus A."/>
            <person name="Barry K."/>
            <person name="Glavina del Rio T."/>
            <person name="Dalin E."/>
            <person name="Tice H."/>
            <person name="Pitluck S."/>
            <person name="Chertkov O."/>
            <person name="Brettin T."/>
            <person name="Bruce D."/>
            <person name="Detter J.C."/>
            <person name="Han C."/>
            <person name="Schmutz J."/>
            <person name="Larimer F."/>
            <person name="Land M."/>
            <person name="Hauser L."/>
            <person name="Kyrpides N."/>
            <person name="Kim E."/>
            <person name="Zhao J.-S.Z."/>
            <person name="Manno D."/>
            <person name="Hawari J."/>
            <person name="Richardson P."/>
        </authorList>
    </citation>
    <scope>NUCLEOTIDE SEQUENCE [LARGE SCALE GENOMIC DNA]</scope>
    <source>
        <strain evidence="2">ATCC 700345 / ANG-SQ1</strain>
    </source>
</reference>
<proteinExistence type="predicted"/>
<dbReference type="AlphaFoldDB" id="A8H4L7"/>
<gene>
    <name evidence="1" type="ordered locus">Spea_2184</name>
</gene>
<evidence type="ECO:0000313" key="2">
    <source>
        <dbReference type="Proteomes" id="UP000002608"/>
    </source>
</evidence>
<protein>
    <recommendedName>
        <fullName evidence="3">Protein-disulfide isomerase</fullName>
    </recommendedName>
</protein>
<dbReference type="Proteomes" id="UP000002608">
    <property type="component" value="Chromosome"/>
</dbReference>
<dbReference type="KEGG" id="spl:Spea_2184"/>
<dbReference type="HOGENOM" id="CLU_1239444_0_0_6"/>
<dbReference type="Gene3D" id="3.40.30.10">
    <property type="entry name" value="Glutaredoxin"/>
    <property type="match status" value="1"/>
</dbReference>
<dbReference type="EMBL" id="CP000851">
    <property type="protein sequence ID" value="ABV87504.1"/>
    <property type="molecule type" value="Genomic_DNA"/>
</dbReference>
<evidence type="ECO:0008006" key="3">
    <source>
        <dbReference type="Google" id="ProtNLM"/>
    </source>
</evidence>